<evidence type="ECO:0000313" key="7">
    <source>
        <dbReference type="Proteomes" id="UP001164705"/>
    </source>
</evidence>
<sequence length="187" mass="22437">MKDQSTYLKALLNDDTEQILHIYKNCFPNVKRFIVQNNGEQADAEDIFQKALLQLTVRYRKEAFDITSSFEAYLFTVCKNLWRRELNKSKQEVTIDGVVELKNEAREIALSSLEQERWEFFQEKLELISENCKQILDRFFKKMAYKDIAIELEYNDENVVRQRVFKCKSKLTEIIRQDNRFNELKEI</sequence>
<organism evidence="6 7">
    <name type="scientific">Lacinutrix neustonica</name>
    <dbReference type="NCBI Taxonomy" id="2980107"/>
    <lineage>
        <taxon>Bacteria</taxon>
        <taxon>Pseudomonadati</taxon>
        <taxon>Bacteroidota</taxon>
        <taxon>Flavobacteriia</taxon>
        <taxon>Flavobacteriales</taxon>
        <taxon>Flavobacteriaceae</taxon>
        <taxon>Lacinutrix</taxon>
    </lineage>
</organism>
<dbReference type="Proteomes" id="UP001164705">
    <property type="component" value="Chromosome"/>
</dbReference>
<evidence type="ECO:0000256" key="1">
    <source>
        <dbReference type="ARBA" id="ARBA00023015"/>
    </source>
</evidence>
<dbReference type="PANTHER" id="PTHR43133">
    <property type="entry name" value="RNA POLYMERASE ECF-TYPE SIGMA FACTO"/>
    <property type="match status" value="1"/>
</dbReference>
<dbReference type="InterPro" id="IPR007627">
    <property type="entry name" value="RNA_pol_sigma70_r2"/>
</dbReference>
<name>A0A9E8MXZ8_9FLAO</name>
<dbReference type="PANTHER" id="PTHR43133:SF8">
    <property type="entry name" value="RNA POLYMERASE SIGMA FACTOR HI_1459-RELATED"/>
    <property type="match status" value="1"/>
</dbReference>
<evidence type="ECO:0000256" key="3">
    <source>
        <dbReference type="ARBA" id="ARBA00023125"/>
    </source>
</evidence>
<dbReference type="RefSeq" id="WP_267678258.1">
    <property type="nucleotide sequence ID" value="NZ_CP113088.1"/>
</dbReference>
<accession>A0A9E8MXZ8</accession>
<dbReference type="EMBL" id="CP113088">
    <property type="protein sequence ID" value="WAC03623.1"/>
    <property type="molecule type" value="Genomic_DNA"/>
</dbReference>
<keyword evidence="2" id="KW-0731">Sigma factor</keyword>
<evidence type="ECO:0000256" key="2">
    <source>
        <dbReference type="ARBA" id="ARBA00023082"/>
    </source>
</evidence>
<dbReference type="Gene3D" id="1.10.1740.10">
    <property type="match status" value="1"/>
</dbReference>
<dbReference type="Pfam" id="PF04542">
    <property type="entry name" value="Sigma70_r2"/>
    <property type="match status" value="1"/>
</dbReference>
<dbReference type="NCBIfam" id="TIGR02937">
    <property type="entry name" value="sigma70-ECF"/>
    <property type="match status" value="1"/>
</dbReference>
<keyword evidence="7" id="KW-1185">Reference proteome</keyword>
<keyword evidence="1" id="KW-0805">Transcription regulation</keyword>
<dbReference type="InterPro" id="IPR013325">
    <property type="entry name" value="RNA_pol_sigma_r2"/>
</dbReference>
<dbReference type="GO" id="GO:0003677">
    <property type="term" value="F:DNA binding"/>
    <property type="evidence" value="ECO:0007669"/>
    <property type="project" value="UniProtKB-KW"/>
</dbReference>
<keyword evidence="3" id="KW-0238">DNA-binding</keyword>
<dbReference type="SUPFAM" id="SSF88946">
    <property type="entry name" value="Sigma2 domain of RNA polymerase sigma factors"/>
    <property type="match status" value="1"/>
</dbReference>
<evidence type="ECO:0000313" key="6">
    <source>
        <dbReference type="EMBL" id="WAC03623.1"/>
    </source>
</evidence>
<feature type="domain" description="RNA polymerase sigma-70 region 2" evidence="5">
    <location>
        <begin position="24"/>
        <end position="90"/>
    </location>
</feature>
<protein>
    <submittedName>
        <fullName evidence="6">Sigma-70 family RNA polymerase sigma factor</fullName>
    </submittedName>
</protein>
<proteinExistence type="predicted"/>
<gene>
    <name evidence="6" type="ORF">N7U66_09270</name>
</gene>
<dbReference type="InterPro" id="IPR014284">
    <property type="entry name" value="RNA_pol_sigma-70_dom"/>
</dbReference>
<dbReference type="InterPro" id="IPR039425">
    <property type="entry name" value="RNA_pol_sigma-70-like"/>
</dbReference>
<dbReference type="GO" id="GO:0006352">
    <property type="term" value="P:DNA-templated transcription initiation"/>
    <property type="evidence" value="ECO:0007669"/>
    <property type="project" value="InterPro"/>
</dbReference>
<evidence type="ECO:0000256" key="4">
    <source>
        <dbReference type="ARBA" id="ARBA00023163"/>
    </source>
</evidence>
<keyword evidence="4" id="KW-0804">Transcription</keyword>
<dbReference type="AlphaFoldDB" id="A0A9E8MXZ8"/>
<dbReference type="GO" id="GO:0016987">
    <property type="term" value="F:sigma factor activity"/>
    <property type="evidence" value="ECO:0007669"/>
    <property type="project" value="UniProtKB-KW"/>
</dbReference>
<evidence type="ECO:0000259" key="5">
    <source>
        <dbReference type="Pfam" id="PF04542"/>
    </source>
</evidence>
<reference evidence="6" key="1">
    <citation type="submission" date="2022-11" db="EMBL/GenBank/DDBJ databases">
        <title>Lacinutrix neustonica HL-RS19T sp. nov., isolated from the surface microlayer sample of brackish Lake Shihwa.</title>
        <authorList>
            <person name="Choi J.Y."/>
            <person name="Hwang C.Y."/>
        </authorList>
    </citation>
    <scope>NUCLEOTIDE SEQUENCE</scope>
    <source>
        <strain evidence="6">HL-RS19</strain>
    </source>
</reference>
<dbReference type="KEGG" id="lnu:N7U66_09270"/>